<feature type="region of interest" description="Disordered" evidence="1">
    <location>
        <begin position="1"/>
        <end position="52"/>
    </location>
</feature>
<dbReference type="Proteomes" id="UP000464468">
    <property type="component" value="Chromosome"/>
</dbReference>
<accession>A0A7Z2NX50</accession>
<dbReference type="KEGG" id="schy:GVO57_09610"/>
<organism evidence="2 3">
    <name type="scientific">Sphingomonas changnyeongensis</name>
    <dbReference type="NCBI Taxonomy" id="2698679"/>
    <lineage>
        <taxon>Bacteria</taxon>
        <taxon>Pseudomonadati</taxon>
        <taxon>Pseudomonadota</taxon>
        <taxon>Alphaproteobacteria</taxon>
        <taxon>Sphingomonadales</taxon>
        <taxon>Sphingomonadaceae</taxon>
        <taxon>Sphingomonas</taxon>
    </lineage>
</organism>
<feature type="region of interest" description="Disordered" evidence="1">
    <location>
        <begin position="167"/>
        <end position="190"/>
    </location>
</feature>
<protein>
    <recommendedName>
        <fullName evidence="4">DUF883 domain-containing protein</fullName>
    </recommendedName>
</protein>
<evidence type="ECO:0000313" key="2">
    <source>
        <dbReference type="EMBL" id="QHL91029.1"/>
    </source>
</evidence>
<dbReference type="Gene3D" id="1.20.120.20">
    <property type="entry name" value="Apolipoprotein"/>
    <property type="match status" value="1"/>
</dbReference>
<reference evidence="2 3" key="1">
    <citation type="submission" date="2020-01" db="EMBL/GenBank/DDBJ databases">
        <title>Sphingomonas sp. C33 whole genome sequece.</title>
        <authorList>
            <person name="Park C."/>
        </authorList>
    </citation>
    <scope>NUCLEOTIDE SEQUENCE [LARGE SCALE GENOMIC DNA]</scope>
    <source>
        <strain evidence="2 3">C33</strain>
    </source>
</reference>
<evidence type="ECO:0000313" key="3">
    <source>
        <dbReference type="Proteomes" id="UP000464468"/>
    </source>
</evidence>
<gene>
    <name evidence="2" type="ORF">GVO57_09610</name>
</gene>
<keyword evidence="3" id="KW-1185">Reference proteome</keyword>
<evidence type="ECO:0008006" key="4">
    <source>
        <dbReference type="Google" id="ProtNLM"/>
    </source>
</evidence>
<dbReference type="AlphaFoldDB" id="A0A7Z2NX50"/>
<sequence length="190" mass="19429">MTDVSQLPNDTADKLTGTPASDDVKPDTAGSTGDETADAAENAATPEGSTVERLRTQFGAFASEATGKLRDAAGQGKEKAEGALEEAARFLTDAARTIEDKIGPQYARYAVNAAESVAGFAASVRRKDVEELVDDAREMVRKSPAVAIGVAVGVGFVLARLVRAGLDNNDDGDSQPSAPTDGAASTGDAA</sequence>
<proteinExistence type="predicted"/>
<dbReference type="RefSeq" id="WP_160592959.1">
    <property type="nucleotide sequence ID" value="NZ_CP047895.1"/>
</dbReference>
<evidence type="ECO:0000256" key="1">
    <source>
        <dbReference type="SAM" id="MobiDB-lite"/>
    </source>
</evidence>
<name>A0A7Z2NX50_9SPHN</name>
<dbReference type="EMBL" id="CP047895">
    <property type="protein sequence ID" value="QHL91029.1"/>
    <property type="molecule type" value="Genomic_DNA"/>
</dbReference>